<evidence type="ECO:0000313" key="2">
    <source>
        <dbReference type="EMBL" id="RMZ72151.1"/>
    </source>
</evidence>
<keyword evidence="3" id="KW-1185">Reference proteome</keyword>
<evidence type="ECO:0000313" key="3">
    <source>
        <dbReference type="Proteomes" id="UP000265663"/>
    </source>
</evidence>
<feature type="region of interest" description="Disordered" evidence="1">
    <location>
        <begin position="69"/>
        <end position="100"/>
    </location>
</feature>
<protein>
    <submittedName>
        <fullName evidence="2">Uncharacterized protein</fullName>
    </submittedName>
</protein>
<sequence>MNPGQDTKVHKKKPKHTKAERQIRKAERHMRKDMNDLVALFESGKIDLAEEDLVTGGVEKLLGELGLHDKKRKNTKSRPRHRRRQERTEEEEEAKASDEQQLLPGDMYECRFCQKIYSREGTHPHKKRNQGICIECDMAQLNTNPHRGKAIFTRSSRRVRFCLVCGHPVCQMRQRAWVTYCGCIAALLPDGEPTKSQVAAEVERKAAYEICKRLNVMDPESLPTFKSIFKLESTPLFQPESGSEGARQKAITQQILKESSFDMYTNPPAHEPRWDRSAKRGKWY</sequence>
<name>A0A3M7MCB4_9PLEO</name>
<reference evidence="2 3" key="1">
    <citation type="journal article" date="2014" name="PLoS ONE">
        <title>De novo Genome Assembly of the Fungal Plant Pathogen Pyrenophora semeniperda.</title>
        <authorList>
            <person name="Soliai M.M."/>
            <person name="Meyer S.E."/>
            <person name="Udall J.A."/>
            <person name="Elzinga D.E."/>
            <person name="Hermansen R.A."/>
            <person name="Bodily P.M."/>
            <person name="Hart A.A."/>
            <person name="Coleman C.E."/>
        </authorList>
    </citation>
    <scope>NUCLEOTIDE SEQUENCE [LARGE SCALE GENOMIC DNA]</scope>
    <source>
        <strain evidence="2 3">CCB06</strain>
        <tissue evidence="2">Mycelium</tissue>
    </source>
</reference>
<feature type="compositionally biased region" description="Basic residues" evidence="1">
    <location>
        <begin position="69"/>
        <end position="85"/>
    </location>
</feature>
<feature type="region of interest" description="Disordered" evidence="1">
    <location>
        <begin position="262"/>
        <end position="284"/>
    </location>
</feature>
<accession>A0A3M7MCB4</accession>
<dbReference type="Proteomes" id="UP000265663">
    <property type="component" value="Unassembled WGS sequence"/>
</dbReference>
<proteinExistence type="predicted"/>
<dbReference type="EMBL" id="KE747829">
    <property type="protein sequence ID" value="RMZ72151.1"/>
    <property type="molecule type" value="Genomic_DNA"/>
</dbReference>
<dbReference type="AlphaFoldDB" id="A0A3M7MCB4"/>
<feature type="compositionally biased region" description="Basic and acidic residues" evidence="1">
    <location>
        <begin position="17"/>
        <end position="31"/>
    </location>
</feature>
<gene>
    <name evidence="2" type="ORF">GMOD_00007149</name>
</gene>
<evidence type="ECO:0000256" key="1">
    <source>
        <dbReference type="SAM" id="MobiDB-lite"/>
    </source>
</evidence>
<dbReference type="OrthoDB" id="3693487at2759"/>
<organism evidence="2 3">
    <name type="scientific">Pyrenophora seminiperda CCB06</name>
    <dbReference type="NCBI Taxonomy" id="1302712"/>
    <lineage>
        <taxon>Eukaryota</taxon>
        <taxon>Fungi</taxon>
        <taxon>Dikarya</taxon>
        <taxon>Ascomycota</taxon>
        <taxon>Pezizomycotina</taxon>
        <taxon>Dothideomycetes</taxon>
        <taxon>Pleosporomycetidae</taxon>
        <taxon>Pleosporales</taxon>
        <taxon>Pleosporineae</taxon>
        <taxon>Pleosporaceae</taxon>
        <taxon>Pyrenophora</taxon>
    </lineage>
</organism>
<feature type="region of interest" description="Disordered" evidence="1">
    <location>
        <begin position="1"/>
        <end position="31"/>
    </location>
</feature>